<proteinExistence type="predicted"/>
<gene>
    <name evidence="1" type="ORF">GCM10010970_23170</name>
</gene>
<reference evidence="2" key="1">
    <citation type="journal article" date="2019" name="Int. J. Syst. Evol. Microbiol.">
        <title>The Global Catalogue of Microorganisms (GCM) 10K type strain sequencing project: providing services to taxonomists for standard genome sequencing and annotation.</title>
        <authorList>
            <consortium name="The Broad Institute Genomics Platform"/>
            <consortium name="The Broad Institute Genome Sequencing Center for Infectious Disease"/>
            <person name="Wu L."/>
            <person name="Ma J."/>
        </authorList>
    </citation>
    <scope>NUCLEOTIDE SEQUENCE [LARGE SCALE GENOMIC DNA]</scope>
    <source>
        <strain evidence="2">CGMCC 1.8859</strain>
    </source>
</reference>
<name>A0ABQ2P9X1_9NEIS</name>
<evidence type="ECO:0000313" key="1">
    <source>
        <dbReference type="EMBL" id="GGP22049.1"/>
    </source>
</evidence>
<accession>A0ABQ2P9X1</accession>
<dbReference type="EMBL" id="BMLX01000003">
    <property type="protein sequence ID" value="GGP22049.1"/>
    <property type="molecule type" value="Genomic_DNA"/>
</dbReference>
<dbReference type="Proteomes" id="UP000637267">
    <property type="component" value="Unassembled WGS sequence"/>
</dbReference>
<sequence length="88" mass="10143">MLKLPRRQTHDFLGHDRAEGIYQFRPNQTFFLDAEEYAVKAFIRNLRAIEPLNTLSRQKNPLNQAITCTQQLVYAPTPVGTPLKTELS</sequence>
<keyword evidence="2" id="KW-1185">Reference proteome</keyword>
<comment type="caution">
    <text evidence="1">The sequence shown here is derived from an EMBL/GenBank/DDBJ whole genome shotgun (WGS) entry which is preliminary data.</text>
</comment>
<organism evidence="1 2">
    <name type="scientific">Silvimonas iriomotensis</name>
    <dbReference type="NCBI Taxonomy" id="449662"/>
    <lineage>
        <taxon>Bacteria</taxon>
        <taxon>Pseudomonadati</taxon>
        <taxon>Pseudomonadota</taxon>
        <taxon>Betaproteobacteria</taxon>
        <taxon>Neisseriales</taxon>
        <taxon>Chitinibacteraceae</taxon>
        <taxon>Silvimonas</taxon>
    </lineage>
</organism>
<evidence type="ECO:0000313" key="2">
    <source>
        <dbReference type="Proteomes" id="UP000637267"/>
    </source>
</evidence>
<protein>
    <submittedName>
        <fullName evidence="1">Uncharacterized protein</fullName>
    </submittedName>
</protein>